<feature type="transmembrane region" description="Helical" evidence="14">
    <location>
        <begin position="140"/>
        <end position="164"/>
    </location>
</feature>
<reference evidence="16" key="3">
    <citation type="submission" date="2025-09" db="UniProtKB">
        <authorList>
            <consortium name="Ensembl"/>
        </authorList>
    </citation>
    <scope>IDENTIFICATION</scope>
</reference>
<dbReference type="InterPro" id="IPR052921">
    <property type="entry name" value="GPCR1_Superfamily_Member"/>
</dbReference>
<evidence type="ECO:0000313" key="17">
    <source>
        <dbReference type="Proteomes" id="UP000008672"/>
    </source>
</evidence>
<dbReference type="Gene3D" id="1.20.1070.10">
    <property type="entry name" value="Rhodopsin 7-helix transmembrane proteins"/>
    <property type="match status" value="1"/>
</dbReference>
<feature type="transmembrane region" description="Helical" evidence="14">
    <location>
        <begin position="236"/>
        <end position="261"/>
    </location>
</feature>
<evidence type="ECO:0000256" key="6">
    <source>
        <dbReference type="ARBA" id="ARBA00022989"/>
    </source>
</evidence>
<evidence type="ECO:0000313" key="16">
    <source>
        <dbReference type="Ensembl" id="ENSLACP00000005790.1"/>
    </source>
</evidence>
<keyword evidence="11" id="KW-0325">Glycoprotein</keyword>
<dbReference type="InterPro" id="IPR000725">
    <property type="entry name" value="Olfact_rcpt"/>
</dbReference>
<keyword evidence="3 14" id="KW-0716">Sensory transduction</keyword>
<organism evidence="16 17">
    <name type="scientific">Latimeria chalumnae</name>
    <name type="common">Coelacanth</name>
    <dbReference type="NCBI Taxonomy" id="7897"/>
    <lineage>
        <taxon>Eukaryota</taxon>
        <taxon>Metazoa</taxon>
        <taxon>Chordata</taxon>
        <taxon>Craniata</taxon>
        <taxon>Vertebrata</taxon>
        <taxon>Euteleostomi</taxon>
        <taxon>Coelacanthiformes</taxon>
        <taxon>Coelacanthidae</taxon>
        <taxon>Latimeria</taxon>
    </lineage>
</organism>
<evidence type="ECO:0000256" key="7">
    <source>
        <dbReference type="ARBA" id="ARBA00023040"/>
    </source>
</evidence>
<evidence type="ECO:0000259" key="15">
    <source>
        <dbReference type="PROSITE" id="PS50262"/>
    </source>
</evidence>
<keyword evidence="6 14" id="KW-1133">Transmembrane helix</keyword>
<name>H3A819_LATCH</name>
<evidence type="ECO:0000256" key="9">
    <source>
        <dbReference type="ARBA" id="ARBA00023157"/>
    </source>
</evidence>
<evidence type="ECO:0000256" key="11">
    <source>
        <dbReference type="ARBA" id="ARBA00023180"/>
    </source>
</evidence>
<dbReference type="PROSITE" id="PS50262">
    <property type="entry name" value="G_PROTEIN_RECEP_F1_2"/>
    <property type="match status" value="1"/>
</dbReference>
<keyword evidence="7 13" id="KW-0297">G-protein coupled receptor</keyword>
<dbReference type="FunFam" id="1.20.1070.10:FF:000024">
    <property type="entry name" value="Olfactory receptor"/>
    <property type="match status" value="1"/>
</dbReference>
<evidence type="ECO:0000256" key="3">
    <source>
        <dbReference type="ARBA" id="ARBA00022606"/>
    </source>
</evidence>
<dbReference type="PANTHER" id="PTHR26451:SF860">
    <property type="entry name" value="ODORANT RECEPTOR-RELATED"/>
    <property type="match status" value="1"/>
</dbReference>
<evidence type="ECO:0000256" key="10">
    <source>
        <dbReference type="ARBA" id="ARBA00023170"/>
    </source>
</evidence>
<dbReference type="Proteomes" id="UP000008672">
    <property type="component" value="Unassembled WGS sequence"/>
</dbReference>
<comment type="similarity">
    <text evidence="13">Belongs to the G-protein coupled receptor 1 family.</text>
</comment>
<feature type="transmembrane region" description="Helical" evidence="14">
    <location>
        <begin position="273"/>
        <end position="292"/>
    </location>
</feature>
<evidence type="ECO:0000256" key="8">
    <source>
        <dbReference type="ARBA" id="ARBA00023136"/>
    </source>
</evidence>
<dbReference type="Ensembl" id="ENSLACT00000005840.1">
    <property type="protein sequence ID" value="ENSLACP00000005790.1"/>
    <property type="gene ID" value="ENSLACG00000005139.1"/>
</dbReference>
<dbReference type="GO" id="GO:0005886">
    <property type="term" value="C:plasma membrane"/>
    <property type="evidence" value="ECO:0007669"/>
    <property type="project" value="UniProtKB-SubCell"/>
</dbReference>
<comment type="subcellular location">
    <subcellularLocation>
        <location evidence="1 14">Cell membrane</location>
        <topology evidence="1 14">Multi-pass membrane protein</topology>
    </subcellularLocation>
</comment>
<dbReference type="GO" id="GO:0004984">
    <property type="term" value="F:olfactory receptor activity"/>
    <property type="evidence" value="ECO:0007669"/>
    <property type="project" value="InterPro"/>
</dbReference>
<dbReference type="AlphaFoldDB" id="H3A819"/>
<keyword evidence="5 14" id="KW-0552">Olfaction</keyword>
<dbReference type="InParanoid" id="H3A819"/>
<evidence type="ECO:0000256" key="2">
    <source>
        <dbReference type="ARBA" id="ARBA00022475"/>
    </source>
</evidence>
<feature type="transmembrane region" description="Helical" evidence="14">
    <location>
        <begin position="26"/>
        <end position="49"/>
    </location>
</feature>
<proteinExistence type="inferred from homology"/>
<dbReference type="GO" id="GO:0004930">
    <property type="term" value="F:G protein-coupled receptor activity"/>
    <property type="evidence" value="ECO:0007669"/>
    <property type="project" value="UniProtKB-KW"/>
</dbReference>
<dbReference type="HOGENOM" id="CLU_012526_0_1_1"/>
<feature type="domain" description="G-protein coupled receptors family 1 profile" evidence="15">
    <location>
        <begin position="41"/>
        <end position="290"/>
    </location>
</feature>
<dbReference type="InterPro" id="IPR017452">
    <property type="entry name" value="GPCR_Rhodpsn_7TM"/>
</dbReference>
<dbReference type="PRINTS" id="PR00237">
    <property type="entry name" value="GPCRRHODOPSN"/>
</dbReference>
<feature type="transmembrane region" description="Helical" evidence="14">
    <location>
        <begin position="102"/>
        <end position="120"/>
    </location>
</feature>
<dbReference type="EMBL" id="AFYH01205839">
    <property type="status" value="NOT_ANNOTATED_CDS"/>
    <property type="molecule type" value="Genomic_DNA"/>
</dbReference>
<keyword evidence="9" id="KW-1015">Disulfide bond</keyword>
<sequence>MDNNSLKGNVILKLEGFSLTPTITNLIFILFLIIYIFTITANAVMLGVLVFDKKLHEPMYLLLWTMPINDLIGICSIMPRILMDLLSTAKEISYNNCIAQAFFIHIYASVSLTILAAMAYDRYIAICNPLRYHTIMTKRITAVLSLVVWAFSFSLIMTLFGLVLRLPLCRNIINHIACDHTRILSLTCANITVNNIYGLVGTAVVNAIALSSVIYSYVKILITCLSNRHAESKSKAIYTCSTHLLVFAIFEISSLSSVIAYRLEKVSKNFRHIMAMTFVIIPTLANPIIYGMKTKDIRKRITEMFKIRIFP</sequence>
<evidence type="ECO:0000256" key="14">
    <source>
        <dbReference type="RuleBase" id="RU363047"/>
    </source>
</evidence>
<keyword evidence="17" id="KW-1185">Reference proteome</keyword>
<dbReference type="FunCoup" id="H3A819">
    <property type="interactions" value="499"/>
</dbReference>
<dbReference type="GeneTree" id="ENSGT00940000163767"/>
<keyword evidence="8 14" id="KW-0472">Membrane</keyword>
<dbReference type="GO" id="GO:0005549">
    <property type="term" value="F:odorant binding"/>
    <property type="evidence" value="ECO:0007669"/>
    <property type="project" value="TreeGrafter"/>
</dbReference>
<feature type="transmembrane region" description="Helical" evidence="14">
    <location>
        <begin position="61"/>
        <end position="82"/>
    </location>
</feature>
<evidence type="ECO:0000256" key="13">
    <source>
        <dbReference type="RuleBase" id="RU000688"/>
    </source>
</evidence>
<keyword evidence="12 13" id="KW-0807">Transducer</keyword>
<dbReference type="InterPro" id="IPR000276">
    <property type="entry name" value="GPCR_Rhodpsn"/>
</dbReference>
<accession>H3A819</accession>
<dbReference type="SUPFAM" id="SSF81321">
    <property type="entry name" value="Family A G protein-coupled receptor-like"/>
    <property type="match status" value="1"/>
</dbReference>
<evidence type="ECO:0000256" key="1">
    <source>
        <dbReference type="ARBA" id="ARBA00004651"/>
    </source>
</evidence>
<feature type="transmembrane region" description="Helical" evidence="14">
    <location>
        <begin position="196"/>
        <end position="215"/>
    </location>
</feature>
<gene>
    <name evidence="16" type="primary">LOC135356462</name>
</gene>
<protein>
    <recommendedName>
        <fullName evidence="14">Olfactory receptor</fullName>
    </recommendedName>
</protein>
<dbReference type="Pfam" id="PF13853">
    <property type="entry name" value="7tm_4"/>
    <property type="match status" value="1"/>
</dbReference>
<dbReference type="SMART" id="SM01381">
    <property type="entry name" value="7TM_GPCR_Srsx"/>
    <property type="match status" value="1"/>
</dbReference>
<dbReference type="OMA" id="IMPRILM"/>
<reference evidence="17" key="1">
    <citation type="submission" date="2011-08" db="EMBL/GenBank/DDBJ databases">
        <title>The draft genome of Latimeria chalumnae.</title>
        <authorList>
            <person name="Di Palma F."/>
            <person name="Alfoldi J."/>
            <person name="Johnson J."/>
            <person name="Berlin A."/>
            <person name="Gnerre S."/>
            <person name="Jaffe D."/>
            <person name="MacCallum I."/>
            <person name="Young S."/>
            <person name="Walker B.J."/>
            <person name="Lander E."/>
            <person name="Lindblad-Toh K."/>
        </authorList>
    </citation>
    <scope>NUCLEOTIDE SEQUENCE [LARGE SCALE GENOMIC DNA]</scope>
    <source>
        <strain evidence="17">Wild caught</strain>
    </source>
</reference>
<evidence type="ECO:0000256" key="5">
    <source>
        <dbReference type="ARBA" id="ARBA00022725"/>
    </source>
</evidence>
<dbReference type="PRINTS" id="PR00245">
    <property type="entry name" value="OLFACTORYR"/>
</dbReference>
<evidence type="ECO:0000256" key="4">
    <source>
        <dbReference type="ARBA" id="ARBA00022692"/>
    </source>
</evidence>
<keyword evidence="10 13" id="KW-0675">Receptor</keyword>
<reference evidence="16" key="2">
    <citation type="submission" date="2025-08" db="UniProtKB">
        <authorList>
            <consortium name="Ensembl"/>
        </authorList>
    </citation>
    <scope>IDENTIFICATION</scope>
</reference>
<keyword evidence="4 13" id="KW-0812">Transmembrane</keyword>
<dbReference type="PANTHER" id="PTHR26451">
    <property type="entry name" value="G_PROTEIN_RECEP_F1_2 DOMAIN-CONTAINING PROTEIN"/>
    <property type="match status" value="1"/>
</dbReference>
<evidence type="ECO:0000256" key="12">
    <source>
        <dbReference type="ARBA" id="ARBA00023224"/>
    </source>
</evidence>
<dbReference type="eggNOG" id="ENOG502QR3E">
    <property type="taxonomic scope" value="Eukaryota"/>
</dbReference>
<keyword evidence="2 14" id="KW-1003">Cell membrane</keyword>
<dbReference type="PROSITE" id="PS00237">
    <property type="entry name" value="G_PROTEIN_RECEP_F1_1"/>
    <property type="match status" value="1"/>
</dbReference>